<dbReference type="SMART" id="SM00954">
    <property type="entry name" value="RelA_SpoT"/>
    <property type="match status" value="1"/>
</dbReference>
<dbReference type="SUPFAM" id="SSF69322">
    <property type="entry name" value="Tricorn protease domain 2"/>
    <property type="match status" value="1"/>
</dbReference>
<dbReference type="InterPro" id="IPR043519">
    <property type="entry name" value="NT_sf"/>
</dbReference>
<dbReference type="InterPro" id="IPR027417">
    <property type="entry name" value="P-loop_NTPase"/>
</dbReference>
<dbReference type="Proteomes" id="UP000290540">
    <property type="component" value="Unassembled WGS sequence"/>
</dbReference>
<dbReference type="EMBL" id="MQTW01000466">
    <property type="protein sequence ID" value="RYC79989.1"/>
    <property type="molecule type" value="Genomic_DNA"/>
</dbReference>
<dbReference type="Pfam" id="PF04607">
    <property type="entry name" value="RelA_SpoT"/>
    <property type="match status" value="1"/>
</dbReference>
<keyword evidence="1" id="KW-0677">Repeat</keyword>
<dbReference type="Gene3D" id="3.30.460.10">
    <property type="entry name" value="Beta Polymerase, domain 2"/>
    <property type="match status" value="1"/>
</dbReference>
<dbReference type="InterPro" id="IPR007685">
    <property type="entry name" value="RelA_SpoT"/>
</dbReference>
<dbReference type="PANTHER" id="PTHR10039">
    <property type="entry name" value="AMELOGENIN"/>
    <property type="match status" value="1"/>
</dbReference>
<dbReference type="GO" id="GO:0015969">
    <property type="term" value="P:guanosine tetraphosphate metabolic process"/>
    <property type="evidence" value="ECO:0007669"/>
    <property type="project" value="InterPro"/>
</dbReference>
<evidence type="ECO:0000259" key="2">
    <source>
        <dbReference type="SMART" id="SM00954"/>
    </source>
</evidence>
<dbReference type="SUPFAM" id="SSF52540">
    <property type="entry name" value="P-loop containing nucleoside triphosphate hydrolases"/>
    <property type="match status" value="1"/>
</dbReference>
<evidence type="ECO:0000256" key="1">
    <source>
        <dbReference type="ARBA" id="ARBA00022737"/>
    </source>
</evidence>
<dbReference type="Gene3D" id="3.40.50.300">
    <property type="entry name" value="P-loop containing nucleotide triphosphate hydrolases"/>
    <property type="match status" value="1"/>
</dbReference>
<reference evidence="3 4" key="1">
    <citation type="submission" date="2016-12" db="EMBL/GenBank/DDBJ databases">
        <title>Draft genome sequence of Fusarium oxysporum causing rot on Narcissus.</title>
        <authorList>
            <person name="Armitage A.D."/>
            <person name="Taylor A."/>
            <person name="Clarkson J.P."/>
            <person name="Harrison R.J."/>
            <person name="Jackson A.C."/>
        </authorList>
    </citation>
    <scope>NUCLEOTIDE SEQUENCE [LARGE SCALE GENOMIC DNA]</scope>
    <source>
        <strain evidence="3 4">N139</strain>
    </source>
</reference>
<dbReference type="SUPFAM" id="SSF50998">
    <property type="entry name" value="Quinoprotein alcohol dehydrogenase-like"/>
    <property type="match status" value="1"/>
</dbReference>
<evidence type="ECO:0000313" key="3">
    <source>
        <dbReference type="EMBL" id="RYC79989.1"/>
    </source>
</evidence>
<protein>
    <recommendedName>
        <fullName evidence="2">RelA/SpoT domain-containing protein</fullName>
    </recommendedName>
</protein>
<name>A0A4Q2V503_FUSOX</name>
<feature type="domain" description="RelA/SpoT" evidence="2">
    <location>
        <begin position="82"/>
        <end position="214"/>
    </location>
</feature>
<dbReference type="InterPro" id="IPR011047">
    <property type="entry name" value="Quinoprotein_ADH-like_sf"/>
</dbReference>
<organism evidence="3 4">
    <name type="scientific">Fusarium oxysporum f. sp. narcissi</name>
    <dbReference type="NCBI Taxonomy" id="451672"/>
    <lineage>
        <taxon>Eukaryota</taxon>
        <taxon>Fungi</taxon>
        <taxon>Dikarya</taxon>
        <taxon>Ascomycota</taxon>
        <taxon>Pezizomycotina</taxon>
        <taxon>Sordariomycetes</taxon>
        <taxon>Hypocreomycetidae</taxon>
        <taxon>Hypocreales</taxon>
        <taxon>Nectriaceae</taxon>
        <taxon>Fusarium</taxon>
        <taxon>Fusarium oxysporum species complex</taxon>
    </lineage>
</organism>
<dbReference type="Pfam" id="PF24883">
    <property type="entry name" value="NPHP3_N"/>
    <property type="match status" value="1"/>
</dbReference>
<comment type="caution">
    <text evidence="3">The sequence shown here is derived from an EMBL/GenBank/DDBJ whole genome shotgun (WGS) entry which is preliminary data.</text>
</comment>
<dbReference type="CDD" id="cd05399">
    <property type="entry name" value="NT_Rel-Spo_like"/>
    <property type="match status" value="1"/>
</dbReference>
<dbReference type="InterPro" id="IPR015943">
    <property type="entry name" value="WD40/YVTN_repeat-like_dom_sf"/>
</dbReference>
<dbReference type="Gene3D" id="2.130.10.10">
    <property type="entry name" value="YVTN repeat-like/Quinoprotein amine dehydrogenase"/>
    <property type="match status" value="2"/>
</dbReference>
<sequence length="1474" mass="166358">MERPMKRQRLKRDTPPIAALSLHEKTERLIQSVDQTISATEAFIDDVWVKIKKDYEDMELALTDYCKNELVNVLNIQCEVKGRVKTDKSIQMSIERRGVSKDISRVVQEVHDLLGLRVVVDYLPDVKKANSFVTTKFTARKHPNEISSDRPIGKAWVPMFGAYKSTNHHVQIGDIGSSFMVYRNVLFEIQVTSLPELLYNRLAHPLLYKNKSGTLSRQEEQIIDISHGLSLCYSICLLSLREKLEENPEPLKGKAELREAMTKTANATENCSTEDLEALNSEVSRLSINTNDPIGSHIASNTTNLSGKTMRVDDVLAALRIDGTDQGTAVYKSIASKIEEVVVDAMKSEITLPTTPRACYGSEDVESSPKCHVGTRVSAMDAVCSWANEKDASSLYWLYAPAGTGKSTLARSLSDRWFSQGQFAAGYFFKRGENDRNTTARIFPTIASQLMKNIPGFRIELRKVLQKEPENHIEHMALKIQFQTLIRTPLCRLTHQEACSKVIVMDALDECKNTTELHRVIELLQSLENVEKMQFRIFLTSRPDSAIEVIFHTLDEEQKYLPFRRMALHEHYGAETRRDIESYLHSRFAGIKKRCQITRSLPESWPIEDDVKQLIRQSTTPTPLFIYAEIAMRFIDDPSPIVYPVKRLEQWLASIGSSASTELNDMYDRIFETQTKSLGLDGQKLVLRLLSSIAALVIPLSRKALAGLLNLDPLEVNHYLANLRSVIDVPSDDDGLVGIFHESFSDFLLHKSTRTDFVDIDHTIGIDCLDRMCRTDGRGLLRNICQLKEPGAEQRLIPSDHINQCIPKDLQYACLYWVEHFLVSKEVLPKKRVDNFLSLHFTHWLEVLSILSNISHGSLAIAKLREFSSQEKSTPELLGDLTSSLQDAERFISTHGTIIAQYPLQTYGSALVFSPPRSRLRALNFKERLKFLKTVEMEDVDWDPHLYSISSNTNGDGIPFAISPDEKTFAYCAKDGLILADINTGTSKQVFKRSDQRLRGIAFVEESKRLVSCSICGVVQAVDIETGTVEVLCTLKGCTFVETAAISQAGSSIAVHDGQGPLPRICLWNLYTGCLEREINYRGKVEDRFKSMDISSTGTTIAILLTNYYSLQSKVYLWDVKSGSISSEFSVFDDCHTVVFCSNDKSLALIGYNDSQFYNLSDGVLAQSFQSPMFMLPGSLVKVAQNGGRFVLSSHGHLSVFEVSQTIDDKGNFQAKQNPLEPTAITTVGNPLKRYFRHVESIHLSHDGKIVAVFRSQDYLLFWNLELQRPTSEEPDPWEVSTIRSKDVLHATFSPDMSTFASALLLHDRVLLNLRDVSTSTDRWEKITSAIAYPTDKIIAKITFSQDGKLLALWGTVKDYNNAILLFEVSTGKFLCRANLPTSLKLEDSEHYHVCITGPEDSEFGTGGDREILPISVYEDYEDYKFQVRSSDNNHISLSNDKKWIMSQSQQKLLRIPDRIWEDSMSFKVGFIST</sequence>
<dbReference type="InterPro" id="IPR056884">
    <property type="entry name" value="NPHP3-like_N"/>
</dbReference>
<gene>
    <name evidence="3" type="ORF">BFJ63_vAg17130</name>
</gene>
<proteinExistence type="predicted"/>
<accession>A0A4Q2V503</accession>
<dbReference type="SUPFAM" id="SSF81301">
    <property type="entry name" value="Nucleotidyltransferase"/>
    <property type="match status" value="1"/>
</dbReference>
<evidence type="ECO:0000313" key="4">
    <source>
        <dbReference type="Proteomes" id="UP000290540"/>
    </source>
</evidence>